<sequence length="305" mass="34081">MLNPNPDTGIDIIFTLNTEGTLLVDVSVTIIAEPPLLSATTFPPTPLITHLQQTPVPIPATIPSSSLQDLPNFGSLFGFDHRLKTLETDFSEFKQMNQFAKVVSSILGIVDAYLANKMHEAVKTTIQLQFERLRDEAQAKNADFLNKLDDNIKKIIKDQVKKQNLYKALVDADKSDKLILDTYGDIVSFKRRRDDEDKDEEPCAGSNRGSKRIRDGKETESTSAPKEKTSKSSGKSYEGSKSKHKTAGETAQTEEHMHTTKDLKELAHQENKTLPDAHGPVQPWLSSLAQKEDLRESFNELMDTD</sequence>
<proteinExistence type="predicted"/>
<evidence type="ECO:0000256" key="1">
    <source>
        <dbReference type="SAM" id="MobiDB-lite"/>
    </source>
</evidence>
<evidence type="ECO:0000313" key="3">
    <source>
        <dbReference type="Proteomes" id="UP001151760"/>
    </source>
</evidence>
<protein>
    <submittedName>
        <fullName evidence="2">Uncharacterized protein</fullName>
    </submittedName>
</protein>
<reference evidence="2" key="1">
    <citation type="journal article" date="2022" name="Int. J. Mol. Sci.">
        <title>Draft Genome of Tanacetum Coccineum: Genomic Comparison of Closely Related Tanacetum-Family Plants.</title>
        <authorList>
            <person name="Yamashiro T."/>
            <person name="Shiraishi A."/>
            <person name="Nakayama K."/>
            <person name="Satake H."/>
        </authorList>
    </citation>
    <scope>NUCLEOTIDE SEQUENCE</scope>
</reference>
<dbReference type="EMBL" id="BQNB010012560">
    <property type="protein sequence ID" value="GJT05115.1"/>
    <property type="molecule type" value="Genomic_DNA"/>
</dbReference>
<name>A0ABQ5ARM1_9ASTR</name>
<organism evidence="2 3">
    <name type="scientific">Tanacetum coccineum</name>
    <dbReference type="NCBI Taxonomy" id="301880"/>
    <lineage>
        <taxon>Eukaryota</taxon>
        <taxon>Viridiplantae</taxon>
        <taxon>Streptophyta</taxon>
        <taxon>Embryophyta</taxon>
        <taxon>Tracheophyta</taxon>
        <taxon>Spermatophyta</taxon>
        <taxon>Magnoliopsida</taxon>
        <taxon>eudicotyledons</taxon>
        <taxon>Gunneridae</taxon>
        <taxon>Pentapetalae</taxon>
        <taxon>asterids</taxon>
        <taxon>campanulids</taxon>
        <taxon>Asterales</taxon>
        <taxon>Asteraceae</taxon>
        <taxon>Asteroideae</taxon>
        <taxon>Anthemideae</taxon>
        <taxon>Anthemidinae</taxon>
        <taxon>Tanacetum</taxon>
    </lineage>
</organism>
<feature type="compositionally biased region" description="Basic and acidic residues" evidence="1">
    <location>
        <begin position="212"/>
        <end position="230"/>
    </location>
</feature>
<evidence type="ECO:0000313" key="2">
    <source>
        <dbReference type="EMBL" id="GJT05115.1"/>
    </source>
</evidence>
<comment type="caution">
    <text evidence="2">The sequence shown here is derived from an EMBL/GenBank/DDBJ whole genome shotgun (WGS) entry which is preliminary data.</text>
</comment>
<feature type="compositionally biased region" description="Basic and acidic residues" evidence="1">
    <location>
        <begin position="253"/>
        <end position="275"/>
    </location>
</feature>
<dbReference type="Proteomes" id="UP001151760">
    <property type="component" value="Unassembled WGS sequence"/>
</dbReference>
<accession>A0ABQ5ARM1</accession>
<reference evidence="2" key="2">
    <citation type="submission" date="2022-01" db="EMBL/GenBank/DDBJ databases">
        <authorList>
            <person name="Yamashiro T."/>
            <person name="Shiraishi A."/>
            <person name="Satake H."/>
            <person name="Nakayama K."/>
        </authorList>
    </citation>
    <scope>NUCLEOTIDE SEQUENCE</scope>
</reference>
<gene>
    <name evidence="2" type="ORF">Tco_0839577</name>
</gene>
<feature type="region of interest" description="Disordered" evidence="1">
    <location>
        <begin position="192"/>
        <end position="290"/>
    </location>
</feature>
<keyword evidence="3" id="KW-1185">Reference proteome</keyword>